<evidence type="ECO:0000256" key="3">
    <source>
        <dbReference type="ARBA" id="ARBA00022448"/>
    </source>
</evidence>
<evidence type="ECO:0000256" key="8">
    <source>
        <dbReference type="SAM" id="MobiDB-lite"/>
    </source>
</evidence>
<dbReference type="InterPro" id="IPR051906">
    <property type="entry name" value="TolC-like"/>
</dbReference>
<dbReference type="GO" id="GO:0015562">
    <property type="term" value="F:efflux transmembrane transporter activity"/>
    <property type="evidence" value="ECO:0007669"/>
    <property type="project" value="InterPro"/>
</dbReference>
<dbReference type="Gene3D" id="1.20.1600.10">
    <property type="entry name" value="Outer membrane efflux proteins (OEP)"/>
    <property type="match status" value="1"/>
</dbReference>
<dbReference type="PANTHER" id="PTHR30026:SF20">
    <property type="entry name" value="OUTER MEMBRANE PROTEIN TOLC"/>
    <property type="match status" value="1"/>
</dbReference>
<evidence type="ECO:0000256" key="6">
    <source>
        <dbReference type="ARBA" id="ARBA00023136"/>
    </source>
</evidence>
<dbReference type="GO" id="GO:0009279">
    <property type="term" value="C:cell outer membrane"/>
    <property type="evidence" value="ECO:0007669"/>
    <property type="project" value="UniProtKB-SubCell"/>
</dbReference>
<accession>C9YEI9</accession>
<evidence type="ECO:0000256" key="4">
    <source>
        <dbReference type="ARBA" id="ARBA00022452"/>
    </source>
</evidence>
<dbReference type="PANTHER" id="PTHR30026">
    <property type="entry name" value="OUTER MEMBRANE PROTEIN TOLC"/>
    <property type="match status" value="1"/>
</dbReference>
<evidence type="ECO:0000256" key="7">
    <source>
        <dbReference type="ARBA" id="ARBA00023237"/>
    </source>
</evidence>
<evidence type="ECO:0000313" key="9">
    <source>
        <dbReference type="EMBL" id="CBA32004.1"/>
    </source>
</evidence>
<dbReference type="NCBIfam" id="TIGR01844">
    <property type="entry name" value="type_I_sec_TolC"/>
    <property type="match status" value="1"/>
</dbReference>
<sequence length="473" mass="51076">MHELPAQATDGPHAPGPDRAMKLLNTQVGRIALASLVCLGGLSAVHGGEFEKAYAAALENDAKFQAAKAALASGQQALPLARSSVLPSVNATISETSVQGTQDYDVAGGASKSNNLDYRAPTQSISLRAPLLNLEGRARVRQANAQVGNAEATFLTRKAELVDRLAVAYLQRMLAEDAFLSLHAQVHATVAQRNLMRRRFEQGEGTRTEVAEARANLSLTMAQWADSKDQMTNARELLNSLTGLNQPFLVRLGDEFTPPPLVPATLQEWQEKAVAANPDVQARRYLVDAADALVARSNAGHMPRLDLVASVSNSRNESVSSLNQTVNQSAIGLQLNIPIYSGGAVKAAVTQAIAEKSKAEAEWLNEKRSLEVEVSRLFQVIQTGKSKLLAYEDVLDASRTALEGTLKGQASGLRTNADVLEAVRKVFQAQRDLAQARYDHIFQRLRLFNKAGVPADSVVSYIDELLSPQRDTP</sequence>
<evidence type="ECO:0000256" key="2">
    <source>
        <dbReference type="ARBA" id="ARBA00007613"/>
    </source>
</evidence>
<dbReference type="GO" id="GO:1990281">
    <property type="term" value="C:efflux pump complex"/>
    <property type="evidence" value="ECO:0007669"/>
    <property type="project" value="TreeGrafter"/>
</dbReference>
<dbReference type="EMBL" id="FN543107">
    <property type="protein sequence ID" value="CBA32004.1"/>
    <property type="molecule type" value="Genomic_DNA"/>
</dbReference>
<dbReference type="Pfam" id="PF02321">
    <property type="entry name" value="OEP"/>
    <property type="match status" value="2"/>
</dbReference>
<evidence type="ECO:0000256" key="1">
    <source>
        <dbReference type="ARBA" id="ARBA00004442"/>
    </source>
</evidence>
<feature type="region of interest" description="Disordered" evidence="8">
    <location>
        <begin position="1"/>
        <end position="20"/>
    </location>
</feature>
<dbReference type="SUPFAM" id="SSF56954">
    <property type="entry name" value="Outer membrane efflux proteins (OEP)"/>
    <property type="match status" value="1"/>
</dbReference>
<keyword evidence="6" id="KW-0472">Membrane</keyword>
<comment type="subcellular location">
    <subcellularLocation>
        <location evidence="1">Cell outer membrane</location>
    </subcellularLocation>
</comment>
<organism evidence="9">
    <name type="scientific">Curvibacter symbiont subsp. Hydra magnipapillata</name>
    <dbReference type="NCBI Taxonomy" id="667019"/>
    <lineage>
        <taxon>Bacteria</taxon>
        <taxon>Pseudomonadati</taxon>
        <taxon>Pseudomonadota</taxon>
        <taxon>Betaproteobacteria</taxon>
        <taxon>Burkholderiales</taxon>
        <taxon>Comamonadaceae</taxon>
        <taxon>Curvibacter</taxon>
    </lineage>
</organism>
<evidence type="ECO:0008006" key="10">
    <source>
        <dbReference type="Google" id="ProtNLM"/>
    </source>
</evidence>
<dbReference type="GO" id="GO:0015288">
    <property type="term" value="F:porin activity"/>
    <property type="evidence" value="ECO:0007669"/>
    <property type="project" value="TreeGrafter"/>
</dbReference>
<evidence type="ECO:0000256" key="5">
    <source>
        <dbReference type="ARBA" id="ARBA00022692"/>
    </source>
</evidence>
<proteinExistence type="inferred from homology"/>
<protein>
    <recommendedName>
        <fullName evidence="10">Channel protein TolC</fullName>
    </recommendedName>
</protein>
<gene>
    <name evidence="9" type="ORF">Csp_D29950</name>
</gene>
<comment type="similarity">
    <text evidence="2">Belongs to the outer membrane factor (OMF) (TC 1.B.17) family.</text>
</comment>
<keyword evidence="5" id="KW-0812">Transmembrane</keyword>
<keyword evidence="4" id="KW-1134">Transmembrane beta strand</keyword>
<keyword evidence="7" id="KW-0998">Cell outer membrane</keyword>
<name>C9YEI9_CURXX</name>
<dbReference type="AlphaFoldDB" id="C9YEI9"/>
<dbReference type="InterPro" id="IPR003423">
    <property type="entry name" value="OMP_efflux"/>
</dbReference>
<reference evidence="9" key="1">
    <citation type="journal article" date="2010" name="Nature">
        <title>The Dynamic genome of Hydra.</title>
        <authorList>
            <person name="Chapman J.A."/>
            <person name="Kirkness E.F."/>
            <person name="Simakov O."/>
            <person name="Hampson S.E."/>
            <person name="Mitros T."/>
            <person name="Weinmaier T."/>
            <person name="Rattei T."/>
            <person name="Balasubramanian P.G."/>
            <person name="Borman J."/>
            <person name="Busam D."/>
            <person name="Disbennett K."/>
            <person name="Pfannkoch C."/>
            <person name="Sumin N."/>
            <person name="Sutton G."/>
            <person name="Viswanathan L."/>
            <person name="Walenz B."/>
            <person name="Goodstein D.M."/>
            <person name="Hellsten U."/>
            <person name="Kawashima T."/>
            <person name="Prochnik S.E."/>
            <person name="Putnam N.H."/>
            <person name="Shu S."/>
            <person name="Blumberg B."/>
            <person name="Dana C.E."/>
            <person name="Gee L."/>
            <person name="Kibler D.F."/>
            <person name="Law L."/>
            <person name="Lindgens D."/>
            <person name="Martinez D.E."/>
            <person name="Peng J."/>
            <person name="Wigge P.A."/>
            <person name="Bertulat B."/>
            <person name="Guder C."/>
            <person name="Nakamura Y."/>
            <person name="Ozbek S."/>
            <person name="Watanabe H."/>
            <person name="Khalturin K."/>
            <person name="Hemmrich G."/>
            <person name="Franke A."/>
            <person name="Augustin R."/>
            <person name="Fraune S."/>
            <person name="Hayakawa E."/>
            <person name="Hayakawa S."/>
            <person name="Hirose M."/>
            <person name="Hwang J."/>
            <person name="Ikeo K."/>
            <person name="Nishimiya-Fujisawa C."/>
            <person name="Ogura A."/>
            <person name="Takahashi T."/>
            <person name="Steinmetz P.R."/>
            <person name="Zhang X."/>
            <person name="Aufschnaiter R."/>
            <person name="Eder M.K."/>
            <person name="Gorny A.K."/>
            <person name="Salvenmoser W."/>
            <person name="Heimberg A.M."/>
            <person name="Wheeler B.M."/>
            <person name="Peterson K.J."/>
            <person name="Boettger A."/>
            <person name="Tischler P."/>
            <person name="Wolf A."/>
            <person name="Gojobori T."/>
            <person name="Remington K.A."/>
            <person name="Strausberg R.L."/>
            <person name="Venter J."/>
            <person name="Technau U."/>
            <person name="Hobmayer B."/>
            <person name="Bosch T.C."/>
            <person name="Holstein T.W."/>
            <person name="Fujisawa T."/>
            <person name="Bode H.R."/>
            <person name="David C.N."/>
            <person name="Rokhsar D.S."/>
            <person name="Steele R.E."/>
        </authorList>
    </citation>
    <scope>NUCLEOTIDE SEQUENCE</scope>
</reference>
<keyword evidence="3" id="KW-0813">Transport</keyword>
<dbReference type="InterPro" id="IPR010130">
    <property type="entry name" value="T1SS_OMP_TolC"/>
</dbReference>